<organism evidence="2 3">
    <name type="scientific">Tessaracoccus oleiagri</name>
    <dbReference type="NCBI Taxonomy" id="686624"/>
    <lineage>
        <taxon>Bacteria</taxon>
        <taxon>Bacillati</taxon>
        <taxon>Actinomycetota</taxon>
        <taxon>Actinomycetes</taxon>
        <taxon>Propionibacteriales</taxon>
        <taxon>Propionibacteriaceae</taxon>
        <taxon>Tessaracoccus</taxon>
    </lineage>
</organism>
<gene>
    <name evidence="2" type="ORF">SAMN04488242_0607</name>
</gene>
<dbReference type="Gene3D" id="1.20.120.520">
    <property type="entry name" value="nmb1532 protein domain like"/>
    <property type="match status" value="1"/>
</dbReference>
<dbReference type="RefSeq" id="WP_093248774.1">
    <property type="nucleotide sequence ID" value="NZ_FNGP01000001.1"/>
</dbReference>
<keyword evidence="3" id="KW-1185">Reference proteome</keyword>
<evidence type="ECO:0000313" key="2">
    <source>
        <dbReference type="EMBL" id="SDL17952.1"/>
    </source>
</evidence>
<dbReference type="EMBL" id="FNGP01000001">
    <property type="protein sequence ID" value="SDL17952.1"/>
    <property type="molecule type" value="Genomic_DNA"/>
</dbReference>
<protein>
    <submittedName>
        <fullName evidence="2">Hemerythrin HHE cation binding domain-containing protein</fullName>
    </submittedName>
</protein>
<accession>A0A1G9HYM3</accession>
<dbReference type="Pfam" id="PF01814">
    <property type="entry name" value="Hemerythrin"/>
    <property type="match status" value="1"/>
</dbReference>
<sequence>MVDFYSPAPGETAPPVPEGPTLCKADDMRVVHNMFLFVFGEAPGLIRSTADWDARRAELVGAWLADMQSALHAHHTHEDETLWGRLEERAPGCALHVGQMRAQHAKVAELLHTIEPRLAEWRRDGDPRTRDGLATAYDGLLDLLKLHLRREVVEVMPVAAKVITGEEWDAMAKASQGDIPFTRQLALLGYFIAGSPRELVAPMVAEMPMPLKLLYKLLGKRRFERQWRELFPGRPVPATM</sequence>
<evidence type="ECO:0000259" key="1">
    <source>
        <dbReference type="Pfam" id="PF01814"/>
    </source>
</evidence>
<dbReference type="OrthoDB" id="5197650at2"/>
<proteinExistence type="predicted"/>
<reference evidence="2 3" key="1">
    <citation type="submission" date="2016-10" db="EMBL/GenBank/DDBJ databases">
        <authorList>
            <person name="de Groot N.N."/>
        </authorList>
    </citation>
    <scope>NUCLEOTIDE SEQUENCE [LARGE SCALE GENOMIC DNA]</scope>
    <source>
        <strain evidence="2 3">CGMCC 1.9159</strain>
    </source>
</reference>
<evidence type="ECO:0000313" key="3">
    <source>
        <dbReference type="Proteomes" id="UP000199475"/>
    </source>
</evidence>
<feature type="domain" description="Hemerythrin-like" evidence="1">
    <location>
        <begin position="53"/>
        <end position="157"/>
    </location>
</feature>
<dbReference type="STRING" id="686624.SAMN04488242_0607"/>
<name>A0A1G9HYM3_9ACTN</name>
<dbReference type="InterPro" id="IPR012312">
    <property type="entry name" value="Hemerythrin-like"/>
</dbReference>
<dbReference type="AlphaFoldDB" id="A0A1G9HYM3"/>
<dbReference type="CDD" id="cd12108">
    <property type="entry name" value="Hr-like"/>
    <property type="match status" value="1"/>
</dbReference>
<dbReference type="Proteomes" id="UP000199475">
    <property type="component" value="Unassembled WGS sequence"/>
</dbReference>